<reference evidence="2 3" key="1">
    <citation type="journal article" date="2019" name="Commun. Biol.">
        <title>The bagworm genome reveals a unique fibroin gene that provides high tensile strength.</title>
        <authorList>
            <person name="Kono N."/>
            <person name="Nakamura H."/>
            <person name="Ohtoshi R."/>
            <person name="Tomita M."/>
            <person name="Numata K."/>
            <person name="Arakawa K."/>
        </authorList>
    </citation>
    <scope>NUCLEOTIDE SEQUENCE [LARGE SCALE GENOMIC DNA]</scope>
</reference>
<dbReference type="AlphaFoldDB" id="A0A4C1XBC3"/>
<organism evidence="2 3">
    <name type="scientific">Eumeta variegata</name>
    <name type="common">Bagworm moth</name>
    <name type="synonym">Eumeta japonica</name>
    <dbReference type="NCBI Taxonomy" id="151549"/>
    <lineage>
        <taxon>Eukaryota</taxon>
        <taxon>Metazoa</taxon>
        <taxon>Ecdysozoa</taxon>
        <taxon>Arthropoda</taxon>
        <taxon>Hexapoda</taxon>
        <taxon>Insecta</taxon>
        <taxon>Pterygota</taxon>
        <taxon>Neoptera</taxon>
        <taxon>Endopterygota</taxon>
        <taxon>Lepidoptera</taxon>
        <taxon>Glossata</taxon>
        <taxon>Ditrysia</taxon>
        <taxon>Tineoidea</taxon>
        <taxon>Psychidae</taxon>
        <taxon>Oiketicinae</taxon>
        <taxon>Eumeta</taxon>
    </lineage>
</organism>
<accession>A0A4C1XBC3</accession>
<evidence type="ECO:0000313" key="2">
    <source>
        <dbReference type="EMBL" id="GBP59659.1"/>
    </source>
</evidence>
<sequence length="146" mass="16232">MCHLERTVHDENNRSASRGVRSAPGRPAGGRSPPFQGKKLRFPRSIGPKQRRKINRPEWAVFHVVAARLPGNPIKITIVKTQTRAHIKIPKEALRAVPPLIIGRQMRGTGAAWKSRGRPSGRNHFFRSATRAPPPARPATAARPNR</sequence>
<proteinExistence type="predicted"/>
<keyword evidence="3" id="KW-1185">Reference proteome</keyword>
<feature type="compositionally biased region" description="Low complexity" evidence="1">
    <location>
        <begin position="18"/>
        <end position="34"/>
    </location>
</feature>
<comment type="caution">
    <text evidence="2">The sequence shown here is derived from an EMBL/GenBank/DDBJ whole genome shotgun (WGS) entry which is preliminary data.</text>
</comment>
<feature type="compositionally biased region" description="Basic and acidic residues" evidence="1">
    <location>
        <begin position="1"/>
        <end position="13"/>
    </location>
</feature>
<feature type="region of interest" description="Disordered" evidence="1">
    <location>
        <begin position="1"/>
        <end position="52"/>
    </location>
</feature>
<protein>
    <submittedName>
        <fullName evidence="2">Uncharacterized protein</fullName>
    </submittedName>
</protein>
<evidence type="ECO:0000313" key="3">
    <source>
        <dbReference type="Proteomes" id="UP000299102"/>
    </source>
</evidence>
<gene>
    <name evidence="2" type="ORF">EVAR_39815_1</name>
</gene>
<feature type="compositionally biased region" description="Basic residues" evidence="1">
    <location>
        <begin position="115"/>
        <end position="125"/>
    </location>
</feature>
<dbReference type="EMBL" id="BGZK01000767">
    <property type="protein sequence ID" value="GBP59659.1"/>
    <property type="molecule type" value="Genomic_DNA"/>
</dbReference>
<feature type="region of interest" description="Disordered" evidence="1">
    <location>
        <begin position="107"/>
        <end position="146"/>
    </location>
</feature>
<name>A0A4C1XBC3_EUMVA</name>
<evidence type="ECO:0000256" key="1">
    <source>
        <dbReference type="SAM" id="MobiDB-lite"/>
    </source>
</evidence>
<dbReference type="Proteomes" id="UP000299102">
    <property type="component" value="Unassembled WGS sequence"/>
</dbReference>